<name>A0A8T5YNW7_ECOLX</name>
<dbReference type="AlphaFoldDB" id="A0A8T5YNW7"/>
<sequence>RYKLQLLAHSQAGYKDMGPFVAAIHEWADLESYFEVYRDKLMAILRKPASRKNHTNVLMHIQGYFSNYLSTRQRKELSEVILNYRSGTLPLLAPLTLLKHYLGEYPNDYLLTQNYLDPYPDELALR</sequence>
<dbReference type="EMBL" id="WTML01000848">
    <property type="protein sequence ID" value="MWL01814.1"/>
    <property type="molecule type" value="Genomic_DNA"/>
</dbReference>
<feature type="non-terminal residue" evidence="2">
    <location>
        <position position="1"/>
    </location>
</feature>
<comment type="caution">
    <text evidence="2">The sequence shown here is derived from an EMBL/GenBank/DDBJ whole genome shotgun (WGS) entry which is preliminary data.</text>
</comment>
<proteinExistence type="predicted"/>
<protein>
    <submittedName>
        <fullName evidence="2">DUF1722 domain-containing protein</fullName>
    </submittedName>
</protein>
<dbReference type="Proteomes" id="UP000462271">
    <property type="component" value="Unassembled WGS sequence"/>
</dbReference>
<feature type="non-terminal residue" evidence="2">
    <location>
        <position position="126"/>
    </location>
</feature>
<organism evidence="2 3">
    <name type="scientific">Escherichia coli</name>
    <dbReference type="NCBI Taxonomy" id="562"/>
    <lineage>
        <taxon>Bacteria</taxon>
        <taxon>Pseudomonadati</taxon>
        <taxon>Pseudomonadota</taxon>
        <taxon>Gammaproteobacteria</taxon>
        <taxon>Enterobacterales</taxon>
        <taxon>Enterobacteriaceae</taxon>
        <taxon>Escherichia</taxon>
    </lineage>
</organism>
<dbReference type="Pfam" id="PF08349">
    <property type="entry name" value="DUF1722"/>
    <property type="match status" value="1"/>
</dbReference>
<dbReference type="PANTHER" id="PTHR30087">
    <property type="entry name" value="INNER MEMBRANE PROTEIN"/>
    <property type="match status" value="1"/>
</dbReference>
<feature type="domain" description="DUF1722" evidence="1">
    <location>
        <begin position="3"/>
        <end position="120"/>
    </location>
</feature>
<gene>
    <name evidence="2" type="ORF">GQM21_32720</name>
</gene>
<dbReference type="PANTHER" id="PTHR30087:SF0">
    <property type="entry name" value="INNER MEMBRANE PROTEIN"/>
    <property type="match status" value="1"/>
</dbReference>
<dbReference type="InterPro" id="IPR013560">
    <property type="entry name" value="DUF1722"/>
</dbReference>
<reference evidence="2 3" key="1">
    <citation type="submission" date="2019-12" db="EMBL/GenBank/DDBJ databases">
        <title>Enteriobacteria Tanzani isolates_10432.</title>
        <authorList>
            <person name="Subbiah M."/>
            <person name="Call D."/>
        </authorList>
    </citation>
    <scope>NUCLEOTIDE SEQUENCE [LARGE SCALE GENOMIC DNA]</scope>
    <source>
        <strain evidence="2 3">10432wG8</strain>
    </source>
</reference>
<evidence type="ECO:0000313" key="3">
    <source>
        <dbReference type="Proteomes" id="UP000462271"/>
    </source>
</evidence>
<evidence type="ECO:0000313" key="2">
    <source>
        <dbReference type="EMBL" id="MWL01814.1"/>
    </source>
</evidence>
<evidence type="ECO:0000259" key="1">
    <source>
        <dbReference type="Pfam" id="PF08349"/>
    </source>
</evidence>
<accession>A0A8T5YNW7</accession>